<organism evidence="3">
    <name type="scientific">marine sediment metagenome</name>
    <dbReference type="NCBI Taxonomy" id="412755"/>
    <lineage>
        <taxon>unclassified sequences</taxon>
        <taxon>metagenomes</taxon>
        <taxon>ecological metagenomes</taxon>
    </lineage>
</organism>
<accession>A0A0F9XK05</accession>
<gene>
    <name evidence="3" type="ORF">LCGC14_0208890</name>
</gene>
<dbReference type="Gene3D" id="1.10.30.50">
    <property type="match status" value="1"/>
</dbReference>
<evidence type="ECO:0000256" key="1">
    <source>
        <dbReference type="SAM" id="MobiDB-lite"/>
    </source>
</evidence>
<evidence type="ECO:0000259" key="2">
    <source>
        <dbReference type="SMART" id="SM00507"/>
    </source>
</evidence>
<reference evidence="3" key="1">
    <citation type="journal article" date="2015" name="Nature">
        <title>Complex archaea that bridge the gap between prokaryotes and eukaryotes.</title>
        <authorList>
            <person name="Spang A."/>
            <person name="Saw J.H."/>
            <person name="Jorgensen S.L."/>
            <person name="Zaremba-Niedzwiedzka K."/>
            <person name="Martijn J."/>
            <person name="Lind A.E."/>
            <person name="van Eijk R."/>
            <person name="Schleper C."/>
            <person name="Guy L."/>
            <person name="Ettema T.J."/>
        </authorList>
    </citation>
    <scope>NUCLEOTIDE SEQUENCE</scope>
</reference>
<evidence type="ECO:0000313" key="3">
    <source>
        <dbReference type="EMBL" id="KKN92398.1"/>
    </source>
</evidence>
<dbReference type="GO" id="GO:0003676">
    <property type="term" value="F:nucleic acid binding"/>
    <property type="evidence" value="ECO:0007669"/>
    <property type="project" value="InterPro"/>
</dbReference>
<name>A0A0F9XK05_9ZZZZ</name>
<sequence>MKRCYRCDTEKDESEFSKDRSRYDSLQSQCKPCKVIMVTERRNTKEGHKALRKYRTSKKGKAAVNAASKKYKQTDRGREKKQAYERKRYHENIEYYRLKNRARKSKGASIAVLKQVQERDKVCQLCHTDKDLQFDHIYPVSYGGIGSLENLQLLCGRCNNFKSDNFFLPGGGMLVTKRKASLVINK</sequence>
<dbReference type="GO" id="GO:0004519">
    <property type="term" value="F:endonuclease activity"/>
    <property type="evidence" value="ECO:0007669"/>
    <property type="project" value="InterPro"/>
</dbReference>
<dbReference type="AlphaFoldDB" id="A0A0F9XK05"/>
<dbReference type="CDD" id="cd00085">
    <property type="entry name" value="HNHc"/>
    <property type="match status" value="1"/>
</dbReference>
<dbReference type="InterPro" id="IPR002711">
    <property type="entry name" value="HNH"/>
</dbReference>
<feature type="region of interest" description="Disordered" evidence="1">
    <location>
        <begin position="1"/>
        <end position="21"/>
    </location>
</feature>
<dbReference type="SMART" id="SM00507">
    <property type="entry name" value="HNHc"/>
    <property type="match status" value="1"/>
</dbReference>
<comment type="caution">
    <text evidence="3">The sequence shown here is derived from an EMBL/GenBank/DDBJ whole genome shotgun (WGS) entry which is preliminary data.</text>
</comment>
<dbReference type="InterPro" id="IPR003615">
    <property type="entry name" value="HNH_nuc"/>
</dbReference>
<dbReference type="GO" id="GO:0008270">
    <property type="term" value="F:zinc ion binding"/>
    <property type="evidence" value="ECO:0007669"/>
    <property type="project" value="InterPro"/>
</dbReference>
<proteinExistence type="predicted"/>
<protein>
    <recommendedName>
        <fullName evidence="2">HNH nuclease domain-containing protein</fullName>
    </recommendedName>
</protein>
<dbReference type="EMBL" id="LAZR01000095">
    <property type="protein sequence ID" value="KKN92398.1"/>
    <property type="molecule type" value="Genomic_DNA"/>
</dbReference>
<feature type="domain" description="HNH nuclease" evidence="2">
    <location>
        <begin position="111"/>
        <end position="160"/>
    </location>
</feature>
<dbReference type="Pfam" id="PF01844">
    <property type="entry name" value="HNH"/>
    <property type="match status" value="1"/>
</dbReference>